<evidence type="ECO:0000313" key="11">
    <source>
        <dbReference type="Proteomes" id="UP000694255"/>
    </source>
</evidence>
<evidence type="ECO:0000256" key="2">
    <source>
        <dbReference type="ARBA" id="ARBA00005008"/>
    </source>
</evidence>
<dbReference type="InterPro" id="IPR037523">
    <property type="entry name" value="VOC_core"/>
</dbReference>
<dbReference type="Pfam" id="PF00903">
    <property type="entry name" value="Glyoxalase"/>
    <property type="match status" value="2"/>
</dbReference>
<comment type="caution">
    <text evidence="10">The sequence shown here is derived from an EMBL/GenBank/DDBJ whole genome shotgun (WGS) entry which is preliminary data.</text>
</comment>
<evidence type="ECO:0000256" key="1">
    <source>
        <dbReference type="ARBA" id="ARBA00001947"/>
    </source>
</evidence>
<reference evidence="10 11" key="1">
    <citation type="journal article" date="2021" name="DNA Res.">
        <title>Genome analysis of Candida subhashii reveals its hybrid nature and dual mitochondrial genome conformations.</title>
        <authorList>
            <person name="Mixao V."/>
            <person name="Hegedusova E."/>
            <person name="Saus E."/>
            <person name="Pryszcz L.P."/>
            <person name="Cillingova A."/>
            <person name="Nosek J."/>
            <person name="Gabaldon T."/>
        </authorList>
    </citation>
    <scope>NUCLEOTIDE SEQUENCE [LARGE SCALE GENOMIC DNA]</scope>
    <source>
        <strain evidence="10 11">CBS 10753</strain>
    </source>
</reference>
<dbReference type="CDD" id="cd07233">
    <property type="entry name" value="GlxI_Zn"/>
    <property type="match status" value="2"/>
</dbReference>
<keyword evidence="7 8" id="KW-0456">Lyase</keyword>
<comment type="function">
    <text evidence="8">Catalyzes the conversion of hemimercaptal, formed from methylglyoxal and glutathione, to S-lactoylglutathione.</text>
</comment>
<dbReference type="PROSITE" id="PS00935">
    <property type="entry name" value="GLYOXALASE_I_2"/>
    <property type="match status" value="1"/>
</dbReference>
<keyword evidence="11" id="KW-1185">Reference proteome</keyword>
<dbReference type="PROSITE" id="PS00934">
    <property type="entry name" value="GLYOXALASE_I_1"/>
    <property type="match status" value="1"/>
</dbReference>
<feature type="domain" description="VOC" evidence="9">
    <location>
        <begin position="9"/>
        <end position="147"/>
    </location>
</feature>
<organism evidence="10 11">
    <name type="scientific">[Candida] subhashii</name>
    <dbReference type="NCBI Taxonomy" id="561895"/>
    <lineage>
        <taxon>Eukaryota</taxon>
        <taxon>Fungi</taxon>
        <taxon>Dikarya</taxon>
        <taxon>Ascomycota</taxon>
        <taxon>Saccharomycotina</taxon>
        <taxon>Pichiomycetes</taxon>
        <taxon>Debaryomycetaceae</taxon>
        <taxon>Spathaspora</taxon>
    </lineage>
</organism>
<dbReference type="GO" id="GO:0004462">
    <property type="term" value="F:lactoylglutathione lyase activity"/>
    <property type="evidence" value="ECO:0007669"/>
    <property type="project" value="UniProtKB-UniRule"/>
</dbReference>
<keyword evidence="6 8" id="KW-0862">Zinc</keyword>
<keyword evidence="5 8" id="KW-0479">Metal-binding</keyword>
<protein>
    <recommendedName>
        <fullName evidence="4 8">Lactoylglutathione lyase</fullName>
        <ecNumber evidence="4 8">4.4.1.5</ecNumber>
    </recommendedName>
    <alternativeName>
        <fullName evidence="8">Glyoxalase I</fullName>
    </alternativeName>
</protein>
<evidence type="ECO:0000256" key="5">
    <source>
        <dbReference type="ARBA" id="ARBA00022723"/>
    </source>
</evidence>
<evidence type="ECO:0000256" key="4">
    <source>
        <dbReference type="ARBA" id="ARBA00012081"/>
    </source>
</evidence>
<name>A0A8J5UL54_9ASCO</name>
<evidence type="ECO:0000259" key="9">
    <source>
        <dbReference type="PROSITE" id="PS51819"/>
    </source>
</evidence>
<dbReference type="GO" id="GO:0046872">
    <property type="term" value="F:metal ion binding"/>
    <property type="evidence" value="ECO:0007669"/>
    <property type="project" value="UniProtKB-UniRule"/>
</dbReference>
<dbReference type="GeneID" id="73470678"/>
<gene>
    <name evidence="10" type="ORF">J8A68_003878</name>
</gene>
<dbReference type="PANTHER" id="PTHR10374:SF30">
    <property type="entry name" value="LACTOYLGLUTATHIONE LYASE"/>
    <property type="match status" value="1"/>
</dbReference>
<dbReference type="Proteomes" id="UP000694255">
    <property type="component" value="Unassembled WGS sequence"/>
</dbReference>
<dbReference type="EC" id="4.4.1.5" evidence="4 8"/>
<dbReference type="NCBIfam" id="TIGR00068">
    <property type="entry name" value="glyox_I"/>
    <property type="match status" value="2"/>
</dbReference>
<dbReference type="PROSITE" id="PS51819">
    <property type="entry name" value="VOC"/>
    <property type="match status" value="2"/>
</dbReference>
<dbReference type="InterPro" id="IPR004361">
    <property type="entry name" value="Glyoxalase_1"/>
</dbReference>
<dbReference type="InterPro" id="IPR018146">
    <property type="entry name" value="Glyoxalase_1_CS"/>
</dbReference>
<evidence type="ECO:0000256" key="6">
    <source>
        <dbReference type="ARBA" id="ARBA00022833"/>
    </source>
</evidence>
<evidence type="ECO:0000256" key="7">
    <source>
        <dbReference type="ARBA" id="ARBA00023239"/>
    </source>
</evidence>
<evidence type="ECO:0000256" key="8">
    <source>
        <dbReference type="RuleBase" id="RU361179"/>
    </source>
</evidence>
<accession>A0A8J5UL54</accession>
<evidence type="ECO:0000256" key="3">
    <source>
        <dbReference type="ARBA" id="ARBA00010363"/>
    </source>
</evidence>
<comment type="catalytic activity">
    <reaction evidence="8">
        <text>(R)-S-lactoylglutathione = methylglyoxal + glutathione</text>
        <dbReference type="Rhea" id="RHEA:19069"/>
        <dbReference type="ChEBI" id="CHEBI:17158"/>
        <dbReference type="ChEBI" id="CHEBI:57474"/>
        <dbReference type="ChEBI" id="CHEBI:57925"/>
        <dbReference type="EC" id="4.4.1.5"/>
    </reaction>
</comment>
<comment type="cofactor">
    <cofactor evidence="1 8">
        <name>Zn(2+)</name>
        <dbReference type="ChEBI" id="CHEBI:29105"/>
    </cofactor>
</comment>
<dbReference type="OrthoDB" id="16820at2759"/>
<dbReference type="InterPro" id="IPR004360">
    <property type="entry name" value="Glyas_Fos-R_dOase_dom"/>
</dbReference>
<feature type="domain" description="VOC" evidence="9">
    <location>
        <begin position="162"/>
        <end position="313"/>
    </location>
</feature>
<dbReference type="RefSeq" id="XP_049262814.1">
    <property type="nucleotide sequence ID" value="XM_049407778.1"/>
</dbReference>
<evidence type="ECO:0000313" key="10">
    <source>
        <dbReference type="EMBL" id="KAG7662581.1"/>
    </source>
</evidence>
<proteinExistence type="inferred from homology"/>
<dbReference type="PANTHER" id="PTHR10374">
    <property type="entry name" value="LACTOYLGLUTATHIONE LYASE GLYOXALASE I"/>
    <property type="match status" value="1"/>
</dbReference>
<sequence>MPSIDNSFLMNHTCLRIKDPKVSIPFYTNILGFKLIDTFKFNDFTLYMLNFENSTNKDLNWSAREGVLELCHNHGVENDDTYTLNNGNEETFRGFGHICLSVDNIQVAEQHFIDSGVKFKKKLTDGRQKNIAFALDPDGYWIELVENGEGKVESQTNSTSYKFNHSMIRVKDPVKSLEFYRNVLGLKLLHTKKFEGPKFTLYFLGYEHDPSFVEDSLESFQNRQSLLELTHNWGTESDPTFEGYHNGNSTENGAKQGFGHICVSCKDPAKFCEEVDQEFGDKIDWSLRWDQGKIKKIAFIRDPDGYSTEILGHDLIPKL</sequence>
<comment type="pathway">
    <text evidence="2 8">Secondary metabolite metabolism; methylglyoxal degradation; (R)-lactate from methylglyoxal: step 1/2.</text>
</comment>
<dbReference type="EMBL" id="JAGSYN010000167">
    <property type="protein sequence ID" value="KAG7662581.1"/>
    <property type="molecule type" value="Genomic_DNA"/>
</dbReference>
<comment type="similarity">
    <text evidence="3 8">Belongs to the glyoxalase I family.</text>
</comment>
<dbReference type="AlphaFoldDB" id="A0A8J5UL54"/>